<accession>A0A084WFG0</accession>
<reference evidence="2" key="2">
    <citation type="submission" date="2020-05" db="UniProtKB">
        <authorList>
            <consortium name="EnsemblMetazoa"/>
        </authorList>
    </citation>
    <scope>IDENTIFICATION</scope>
</reference>
<reference evidence="1 3" key="1">
    <citation type="journal article" date="2014" name="BMC Genomics">
        <title>Genome sequence of Anopheles sinensis provides insight into genetics basis of mosquito competence for malaria parasites.</title>
        <authorList>
            <person name="Zhou D."/>
            <person name="Zhang D."/>
            <person name="Ding G."/>
            <person name="Shi L."/>
            <person name="Hou Q."/>
            <person name="Ye Y."/>
            <person name="Xu Y."/>
            <person name="Zhou H."/>
            <person name="Xiong C."/>
            <person name="Li S."/>
            <person name="Yu J."/>
            <person name="Hong S."/>
            <person name="Yu X."/>
            <person name="Zou P."/>
            <person name="Chen C."/>
            <person name="Chang X."/>
            <person name="Wang W."/>
            <person name="Lv Y."/>
            <person name="Sun Y."/>
            <person name="Ma L."/>
            <person name="Shen B."/>
            <person name="Zhu C."/>
        </authorList>
    </citation>
    <scope>NUCLEOTIDE SEQUENCE [LARGE SCALE GENOMIC DNA]</scope>
</reference>
<protein>
    <submittedName>
        <fullName evidence="1 2">Calcium:proton antiporter</fullName>
    </submittedName>
</protein>
<dbReference type="EMBL" id="KE525342">
    <property type="protein sequence ID" value="KFB48954.1"/>
    <property type="molecule type" value="Genomic_DNA"/>
</dbReference>
<name>A0A084WFG0_ANOSI</name>
<sequence length="155" mass="17457">MLSEAACFWFRSAGHQVRILTDGRCYRKQPVSGESEAIMGPDGMKWRGEMDCPQPVGVEFQAWELLLPETLCRLLESGRKCEPPKPHQTRPGGHNKTPFPRFDTVCVCVLGICEWTDVGAVRRYLMRRFDVVRSDHHRLSPEAGGIEPDPGAAFC</sequence>
<evidence type="ECO:0000313" key="2">
    <source>
        <dbReference type="EnsemblMetazoa" id="ASIC016955-PA"/>
    </source>
</evidence>
<organism evidence="1">
    <name type="scientific">Anopheles sinensis</name>
    <name type="common">Mosquito</name>
    <dbReference type="NCBI Taxonomy" id="74873"/>
    <lineage>
        <taxon>Eukaryota</taxon>
        <taxon>Metazoa</taxon>
        <taxon>Ecdysozoa</taxon>
        <taxon>Arthropoda</taxon>
        <taxon>Hexapoda</taxon>
        <taxon>Insecta</taxon>
        <taxon>Pterygota</taxon>
        <taxon>Neoptera</taxon>
        <taxon>Endopterygota</taxon>
        <taxon>Diptera</taxon>
        <taxon>Nematocera</taxon>
        <taxon>Culicoidea</taxon>
        <taxon>Culicidae</taxon>
        <taxon>Anophelinae</taxon>
        <taxon>Anopheles</taxon>
    </lineage>
</organism>
<evidence type="ECO:0000313" key="3">
    <source>
        <dbReference type="Proteomes" id="UP000030765"/>
    </source>
</evidence>
<proteinExistence type="predicted"/>
<dbReference type="EnsemblMetazoa" id="ASIC016955-RA">
    <property type="protein sequence ID" value="ASIC016955-PA"/>
    <property type="gene ID" value="ASIC016955"/>
</dbReference>
<dbReference type="AlphaFoldDB" id="A0A084WFG0"/>
<evidence type="ECO:0000313" key="1">
    <source>
        <dbReference type="EMBL" id="KFB48954.1"/>
    </source>
</evidence>
<dbReference type="Proteomes" id="UP000030765">
    <property type="component" value="Unassembled WGS sequence"/>
</dbReference>
<dbReference type="EMBL" id="ATLV01023346">
    <property type="status" value="NOT_ANNOTATED_CDS"/>
    <property type="molecule type" value="Genomic_DNA"/>
</dbReference>
<gene>
    <name evidence="1" type="ORF">ZHAS_00016955</name>
</gene>
<keyword evidence="3" id="KW-1185">Reference proteome</keyword>
<dbReference type="VEuPathDB" id="VectorBase:ASIC016955"/>